<dbReference type="NCBIfam" id="TIGR02228">
    <property type="entry name" value="sigpep_I_arch"/>
    <property type="match status" value="1"/>
</dbReference>
<dbReference type="InterPro" id="IPR036286">
    <property type="entry name" value="LexA/Signal_pep-like_sf"/>
</dbReference>
<dbReference type="Pfam" id="PF10502">
    <property type="entry name" value="Peptidase_S26"/>
    <property type="match status" value="1"/>
</dbReference>
<evidence type="ECO:0000313" key="9">
    <source>
        <dbReference type="Proteomes" id="UP000440668"/>
    </source>
</evidence>
<dbReference type="SUPFAM" id="SSF51306">
    <property type="entry name" value="LexA/Signal peptidase"/>
    <property type="match status" value="1"/>
</dbReference>
<dbReference type="GO" id="GO:0004252">
    <property type="term" value="F:serine-type endopeptidase activity"/>
    <property type="evidence" value="ECO:0007669"/>
    <property type="project" value="UniProtKB-UniRule"/>
</dbReference>
<reference evidence="8 9" key="1">
    <citation type="submission" date="2019-11" db="EMBL/GenBank/DDBJ databases">
        <title>Cellulosimicrobium composti sp. nov. isolated from a compost.</title>
        <authorList>
            <person name="Yang Y."/>
        </authorList>
    </citation>
    <scope>NUCLEOTIDE SEQUENCE [LARGE SCALE GENOMIC DNA]</scope>
    <source>
        <strain evidence="8 9">BIT-GX5</strain>
    </source>
</reference>
<sequence>MAERRPPARHRGTRRHGPLARVLGAVALAAAVGLALVGVVVPLVLGATPYTVLTGSMRPTYAPGTMVVVRPVDAARISPGDVVTYQIASGRPEVVTHRVVAVGVGADGERTLTTRGDANSSPDPEPVRPVQLRGTVVYAVPVLGWVSTAVSGDTRRTVAVVAAAGLLGWGAWQVVAGVRERARSRGRTHARPAPEPVP</sequence>
<evidence type="ECO:0000259" key="7">
    <source>
        <dbReference type="Pfam" id="PF10502"/>
    </source>
</evidence>
<dbReference type="CDD" id="cd06530">
    <property type="entry name" value="S26_SPase_I"/>
    <property type="match status" value="1"/>
</dbReference>
<keyword evidence="2 6" id="KW-0812">Transmembrane</keyword>
<keyword evidence="8" id="KW-0378">Hydrolase</keyword>
<dbReference type="AlphaFoldDB" id="A0A6N7ZMD4"/>
<evidence type="ECO:0000256" key="1">
    <source>
        <dbReference type="ARBA" id="ARBA00004370"/>
    </source>
</evidence>
<dbReference type="EMBL" id="WMKA01000051">
    <property type="protein sequence ID" value="MTG90510.1"/>
    <property type="molecule type" value="Genomic_DNA"/>
</dbReference>
<dbReference type="Proteomes" id="UP000440668">
    <property type="component" value="Unassembled WGS sequence"/>
</dbReference>
<protein>
    <recommendedName>
        <fullName evidence="5">Signal peptidase I</fullName>
        <ecNumber evidence="5">3.4.21.89</ecNumber>
    </recommendedName>
</protein>
<evidence type="ECO:0000256" key="4">
    <source>
        <dbReference type="ARBA" id="ARBA00023136"/>
    </source>
</evidence>
<dbReference type="PANTHER" id="PTHR10806">
    <property type="entry name" value="SIGNAL PEPTIDASE COMPLEX CATALYTIC SUBUNIT SEC11"/>
    <property type="match status" value="1"/>
</dbReference>
<keyword evidence="3 6" id="KW-1133">Transmembrane helix</keyword>
<accession>A0A6N7ZMD4</accession>
<keyword evidence="4 6" id="KW-0472">Membrane</keyword>
<dbReference type="GO" id="GO:0016020">
    <property type="term" value="C:membrane"/>
    <property type="evidence" value="ECO:0007669"/>
    <property type="project" value="UniProtKB-SubCell"/>
</dbReference>
<dbReference type="PANTHER" id="PTHR10806:SF6">
    <property type="entry name" value="SIGNAL PEPTIDASE COMPLEX CATALYTIC SUBUNIT SEC11"/>
    <property type="match status" value="1"/>
</dbReference>
<comment type="subcellular location">
    <subcellularLocation>
        <location evidence="1">Membrane</location>
    </subcellularLocation>
</comment>
<dbReference type="EC" id="3.4.21.89" evidence="5"/>
<dbReference type="InterPro" id="IPR001733">
    <property type="entry name" value="Peptidase_S26B"/>
</dbReference>
<dbReference type="GO" id="GO:0009003">
    <property type="term" value="F:signal peptidase activity"/>
    <property type="evidence" value="ECO:0007669"/>
    <property type="project" value="UniProtKB-EC"/>
</dbReference>
<evidence type="ECO:0000256" key="3">
    <source>
        <dbReference type="ARBA" id="ARBA00022989"/>
    </source>
</evidence>
<dbReference type="RefSeq" id="WP_155099957.1">
    <property type="nucleotide sequence ID" value="NZ_WMKA01000051.1"/>
</dbReference>
<comment type="caution">
    <text evidence="8">The sequence shown here is derived from an EMBL/GenBank/DDBJ whole genome shotgun (WGS) entry which is preliminary data.</text>
</comment>
<organism evidence="8 9">
    <name type="scientific">Cellulosimicrobium composti</name>
    <dbReference type="NCBI Taxonomy" id="2672572"/>
    <lineage>
        <taxon>Bacteria</taxon>
        <taxon>Bacillati</taxon>
        <taxon>Actinomycetota</taxon>
        <taxon>Actinomycetes</taxon>
        <taxon>Micrococcales</taxon>
        <taxon>Promicromonosporaceae</taxon>
        <taxon>Cellulosimicrobium</taxon>
    </lineage>
</organism>
<feature type="transmembrane region" description="Helical" evidence="6">
    <location>
        <begin position="21"/>
        <end position="45"/>
    </location>
</feature>
<evidence type="ECO:0000256" key="5">
    <source>
        <dbReference type="NCBIfam" id="TIGR02228"/>
    </source>
</evidence>
<feature type="domain" description="Peptidase S26" evidence="7">
    <location>
        <begin position="28"/>
        <end position="102"/>
    </location>
</feature>
<evidence type="ECO:0000256" key="6">
    <source>
        <dbReference type="SAM" id="Phobius"/>
    </source>
</evidence>
<gene>
    <name evidence="8" type="ORF">GJV82_16435</name>
</gene>
<evidence type="ECO:0000313" key="8">
    <source>
        <dbReference type="EMBL" id="MTG90510.1"/>
    </source>
</evidence>
<dbReference type="InterPro" id="IPR019533">
    <property type="entry name" value="Peptidase_S26"/>
</dbReference>
<name>A0A6N7ZMD4_9MICO</name>
<evidence type="ECO:0000256" key="2">
    <source>
        <dbReference type="ARBA" id="ARBA00022692"/>
    </source>
</evidence>
<feature type="transmembrane region" description="Helical" evidence="6">
    <location>
        <begin position="158"/>
        <end position="178"/>
    </location>
</feature>
<proteinExistence type="predicted"/>
<dbReference type="GO" id="GO:0006465">
    <property type="term" value="P:signal peptide processing"/>
    <property type="evidence" value="ECO:0007669"/>
    <property type="project" value="UniProtKB-UniRule"/>
</dbReference>